<dbReference type="SUPFAM" id="SSF46785">
    <property type="entry name" value="Winged helix' DNA-binding domain"/>
    <property type="match status" value="1"/>
</dbReference>
<name>A0ABT9VFW6_9BACI</name>
<keyword evidence="6" id="KW-1185">Reference proteome</keyword>
<accession>A0ABT9VFW6</accession>
<dbReference type="GO" id="GO:0003677">
    <property type="term" value="F:DNA binding"/>
    <property type="evidence" value="ECO:0007669"/>
    <property type="project" value="UniProtKB-KW"/>
</dbReference>
<dbReference type="InterPro" id="IPR036388">
    <property type="entry name" value="WH-like_DNA-bd_sf"/>
</dbReference>
<comment type="caution">
    <text evidence="5">The sequence shown here is derived from an EMBL/GenBank/DDBJ whole genome shotgun (WGS) entry which is preliminary data.</text>
</comment>
<dbReference type="PANTHER" id="PTHR43537:SF5">
    <property type="entry name" value="UXU OPERON TRANSCRIPTIONAL REGULATOR"/>
    <property type="match status" value="1"/>
</dbReference>
<dbReference type="CDD" id="cd07377">
    <property type="entry name" value="WHTH_GntR"/>
    <property type="match status" value="1"/>
</dbReference>
<evidence type="ECO:0000313" key="6">
    <source>
        <dbReference type="Proteomes" id="UP001224359"/>
    </source>
</evidence>
<keyword evidence="3" id="KW-0804">Transcription</keyword>
<keyword evidence="2 5" id="KW-0238">DNA-binding</keyword>
<evidence type="ECO:0000256" key="1">
    <source>
        <dbReference type="ARBA" id="ARBA00023015"/>
    </source>
</evidence>
<dbReference type="Proteomes" id="UP001224359">
    <property type="component" value="Unassembled WGS sequence"/>
</dbReference>
<dbReference type="PANTHER" id="PTHR43537">
    <property type="entry name" value="TRANSCRIPTIONAL REGULATOR, GNTR FAMILY"/>
    <property type="match status" value="1"/>
</dbReference>
<dbReference type="RefSeq" id="WP_306976664.1">
    <property type="nucleotide sequence ID" value="NZ_JAUSTQ010000007.1"/>
</dbReference>
<sequence length="214" mass="25100">MFNHQSEHGDYFRESLPQSISKEILRKIMKGELVSGDKIVEENIASELETSRAPVREALYLLQVNGIVDRIPRKGTIVKSFTRDDISDYVEVMIHIIQYGIVGVSKVWNDTHKEKWQQLYEDVLTYYGLQDLIHYQHSAELMLRYVMVLADNKALMRFYDEANQILNVFAQVQWNQETMIQFHKQFAKFVEALAEVNFEEAKQFARYALKEGEV</sequence>
<reference evidence="5 6" key="1">
    <citation type="submission" date="2023-07" db="EMBL/GenBank/DDBJ databases">
        <title>Genomic Encyclopedia of Type Strains, Phase IV (KMG-IV): sequencing the most valuable type-strain genomes for metagenomic binning, comparative biology and taxonomic classification.</title>
        <authorList>
            <person name="Goeker M."/>
        </authorList>
    </citation>
    <scope>NUCLEOTIDE SEQUENCE [LARGE SCALE GENOMIC DNA]</scope>
    <source>
        <strain evidence="5 6">DSM 16460</strain>
    </source>
</reference>
<dbReference type="InterPro" id="IPR036390">
    <property type="entry name" value="WH_DNA-bd_sf"/>
</dbReference>
<evidence type="ECO:0000256" key="3">
    <source>
        <dbReference type="ARBA" id="ARBA00023163"/>
    </source>
</evidence>
<dbReference type="Gene3D" id="1.10.10.10">
    <property type="entry name" value="Winged helix-like DNA-binding domain superfamily/Winged helix DNA-binding domain"/>
    <property type="match status" value="1"/>
</dbReference>
<proteinExistence type="predicted"/>
<evidence type="ECO:0000256" key="2">
    <source>
        <dbReference type="ARBA" id="ARBA00023125"/>
    </source>
</evidence>
<dbReference type="Pfam" id="PF00392">
    <property type="entry name" value="GntR"/>
    <property type="match status" value="1"/>
</dbReference>
<dbReference type="PROSITE" id="PS50949">
    <property type="entry name" value="HTH_GNTR"/>
    <property type="match status" value="1"/>
</dbReference>
<evidence type="ECO:0000259" key="4">
    <source>
        <dbReference type="PROSITE" id="PS50949"/>
    </source>
</evidence>
<feature type="domain" description="HTH gntR-type" evidence="4">
    <location>
        <begin position="14"/>
        <end position="81"/>
    </location>
</feature>
<keyword evidence="1" id="KW-0805">Transcription regulation</keyword>
<dbReference type="EMBL" id="JAUSTQ010000007">
    <property type="protein sequence ID" value="MDQ0159861.1"/>
    <property type="molecule type" value="Genomic_DNA"/>
</dbReference>
<dbReference type="InterPro" id="IPR000524">
    <property type="entry name" value="Tscrpt_reg_HTH_GntR"/>
</dbReference>
<evidence type="ECO:0000313" key="5">
    <source>
        <dbReference type="EMBL" id="MDQ0159861.1"/>
    </source>
</evidence>
<gene>
    <name evidence="5" type="ORF">J2S77_001848</name>
</gene>
<protein>
    <submittedName>
        <fullName evidence="5">DNA-binding GntR family transcriptional regulator</fullName>
    </submittedName>
</protein>
<organism evidence="5 6">
    <name type="scientific">Alkalibacillus salilacus</name>
    <dbReference type="NCBI Taxonomy" id="284582"/>
    <lineage>
        <taxon>Bacteria</taxon>
        <taxon>Bacillati</taxon>
        <taxon>Bacillota</taxon>
        <taxon>Bacilli</taxon>
        <taxon>Bacillales</taxon>
        <taxon>Bacillaceae</taxon>
        <taxon>Alkalibacillus</taxon>
    </lineage>
</organism>
<dbReference type="SMART" id="SM00345">
    <property type="entry name" value="HTH_GNTR"/>
    <property type="match status" value="1"/>
</dbReference>